<organism evidence="2 3">
    <name type="scientific">Plectus sambesii</name>
    <dbReference type="NCBI Taxonomy" id="2011161"/>
    <lineage>
        <taxon>Eukaryota</taxon>
        <taxon>Metazoa</taxon>
        <taxon>Ecdysozoa</taxon>
        <taxon>Nematoda</taxon>
        <taxon>Chromadorea</taxon>
        <taxon>Plectida</taxon>
        <taxon>Plectina</taxon>
        <taxon>Plectoidea</taxon>
        <taxon>Plectidae</taxon>
        <taxon>Plectus</taxon>
    </lineage>
</organism>
<name>A0A914WUU6_9BILA</name>
<feature type="region of interest" description="Disordered" evidence="1">
    <location>
        <begin position="25"/>
        <end position="102"/>
    </location>
</feature>
<evidence type="ECO:0000256" key="1">
    <source>
        <dbReference type="SAM" id="MobiDB-lite"/>
    </source>
</evidence>
<evidence type="ECO:0000313" key="2">
    <source>
        <dbReference type="Proteomes" id="UP000887566"/>
    </source>
</evidence>
<dbReference type="AlphaFoldDB" id="A0A914WUU6"/>
<sequence length="102" mass="10783">MEEGSWRLGGGVYHARGRIKVDGLRSSGVTSASASLTTDASTPRGGGRWEPAPAKKRWRVASANQRRVGCASISSRPPLSATTNRSPAAPLALPFRLPQSEL</sequence>
<reference evidence="3" key="1">
    <citation type="submission" date="2022-11" db="UniProtKB">
        <authorList>
            <consortium name="WormBaseParasite"/>
        </authorList>
    </citation>
    <scope>IDENTIFICATION</scope>
</reference>
<feature type="compositionally biased region" description="Low complexity" evidence="1">
    <location>
        <begin position="87"/>
        <end position="102"/>
    </location>
</feature>
<evidence type="ECO:0000313" key="3">
    <source>
        <dbReference type="WBParaSite" id="PSAMB.scaffold5218size12289.g26156.t1"/>
    </source>
</evidence>
<feature type="compositionally biased region" description="Low complexity" evidence="1">
    <location>
        <begin position="30"/>
        <end position="42"/>
    </location>
</feature>
<keyword evidence="2" id="KW-1185">Reference proteome</keyword>
<dbReference type="WBParaSite" id="PSAMB.scaffold5218size12289.g26156.t1">
    <property type="protein sequence ID" value="PSAMB.scaffold5218size12289.g26156.t1"/>
    <property type="gene ID" value="PSAMB.scaffold5218size12289.g26156"/>
</dbReference>
<dbReference type="Proteomes" id="UP000887566">
    <property type="component" value="Unplaced"/>
</dbReference>
<accession>A0A914WUU6</accession>
<feature type="compositionally biased region" description="Polar residues" evidence="1">
    <location>
        <begin position="72"/>
        <end position="86"/>
    </location>
</feature>
<protein>
    <submittedName>
        <fullName evidence="3">Uncharacterized protein</fullName>
    </submittedName>
</protein>
<proteinExistence type="predicted"/>